<keyword evidence="1" id="KW-0808">Transferase</keyword>
<evidence type="ECO:0000259" key="2">
    <source>
        <dbReference type="Pfam" id="PF14251"/>
    </source>
</evidence>
<gene>
    <name evidence="3" type="ORF">ACJDUH_01675</name>
</gene>
<evidence type="ECO:0000256" key="1">
    <source>
        <dbReference type="ARBA" id="ARBA00022679"/>
    </source>
</evidence>
<dbReference type="Pfam" id="PF04208">
    <property type="entry name" value="MtrA"/>
    <property type="match status" value="1"/>
</dbReference>
<sequence>MLPAVGEYHVLSLNHSNPVAISTLGSVELADKISELKPQGLSIVGKTETENIGIEKIIKNVLAVPSIKYLILCGKDSEGHFSGNTLLALDKNGIDSSMKVINSKGRKSILSNTTKEEVSAFRNQIEIINMIECEELSRILEKIKELSEKDISRCNCEGNCSVENKEPMSSTIEVINVEEKDPNKVKLDKAGYFVILPKADSNTILVEHYSYTNQLLRIIKGKDARNIYWTIIENGWLTELSHSAYLGKELTKAEMSIKLGFKYIQDKA</sequence>
<evidence type="ECO:0000313" key="4">
    <source>
        <dbReference type="Proteomes" id="UP001623661"/>
    </source>
</evidence>
<keyword evidence="4" id="KW-1185">Reference proteome</keyword>
<dbReference type="InterPro" id="IPR025595">
    <property type="entry name" value="PterinBD-DUF4346"/>
</dbReference>
<protein>
    <submittedName>
        <fullName evidence="3">DUF4346 domain-containing protein</fullName>
    </submittedName>
</protein>
<feature type="domain" description="DUF4346" evidence="2">
    <location>
        <begin position="187"/>
        <end position="266"/>
    </location>
</feature>
<dbReference type="EMBL" id="JBJHZY010000001">
    <property type="protein sequence ID" value="MFL0266794.1"/>
    <property type="molecule type" value="Genomic_DNA"/>
</dbReference>
<proteinExistence type="predicted"/>
<dbReference type="RefSeq" id="WP_406764994.1">
    <property type="nucleotide sequence ID" value="NZ_JBJHZY010000001.1"/>
</dbReference>
<evidence type="ECO:0000313" key="3">
    <source>
        <dbReference type="EMBL" id="MFL0266794.1"/>
    </source>
</evidence>
<organism evidence="3 4">
    <name type="scientific">Candidatus Clostridium radicumherbarum</name>
    <dbReference type="NCBI Taxonomy" id="3381662"/>
    <lineage>
        <taxon>Bacteria</taxon>
        <taxon>Bacillati</taxon>
        <taxon>Bacillota</taxon>
        <taxon>Clostridia</taxon>
        <taxon>Eubacteriales</taxon>
        <taxon>Clostridiaceae</taxon>
        <taxon>Clostridium</taxon>
    </lineage>
</organism>
<name>A0ABW8TN40_9CLOT</name>
<dbReference type="Pfam" id="PF14251">
    <property type="entry name" value="PterinBD-DUF4346"/>
    <property type="match status" value="1"/>
</dbReference>
<dbReference type="Proteomes" id="UP001623661">
    <property type="component" value="Unassembled WGS sequence"/>
</dbReference>
<dbReference type="InterPro" id="IPR030688">
    <property type="entry name" value="MeTrfase_MtrA/MtxA"/>
</dbReference>
<accession>A0ABW8TN40</accession>
<reference evidence="3 4" key="1">
    <citation type="submission" date="2024-11" db="EMBL/GenBank/DDBJ databases">
        <authorList>
            <person name="Heng Y.C."/>
            <person name="Lim A.C.H."/>
            <person name="Lee J.K.Y."/>
            <person name="Kittelmann S."/>
        </authorList>
    </citation>
    <scope>NUCLEOTIDE SEQUENCE [LARGE SCALE GENOMIC DNA]</scope>
    <source>
        <strain evidence="3 4">WILCCON 0202</strain>
    </source>
</reference>
<comment type="caution">
    <text evidence="3">The sequence shown here is derived from an EMBL/GenBank/DDBJ whole genome shotgun (WGS) entry which is preliminary data.</text>
</comment>